<organism evidence="2">
    <name type="scientific">virus sp. ctiha2</name>
    <dbReference type="NCBI Taxonomy" id="2827299"/>
    <lineage>
        <taxon>Viruses</taxon>
    </lineage>
</organism>
<sequence>MEYKITKITHSGTKGERGQDRTDGRYPMRIGRTVELDLDNVKLGKPMIINYLKNADGSDYSNMCLRTSSVVSIISTASAVFIETMNSIFIFEKIEVLECP</sequence>
<evidence type="ECO:0000256" key="1">
    <source>
        <dbReference type="SAM" id="MobiDB-lite"/>
    </source>
</evidence>
<feature type="region of interest" description="Disordered" evidence="1">
    <location>
        <begin position="1"/>
        <end position="25"/>
    </location>
</feature>
<accession>A0A8S5RHH3</accession>
<reference evidence="2" key="1">
    <citation type="journal article" date="2021" name="Proc. Natl. Acad. Sci. U.S.A.">
        <title>A Catalog of Tens of Thousands of Viruses from Human Metagenomes Reveals Hidden Associations with Chronic Diseases.</title>
        <authorList>
            <person name="Tisza M.J."/>
            <person name="Buck C.B."/>
        </authorList>
    </citation>
    <scope>NUCLEOTIDE SEQUENCE</scope>
    <source>
        <strain evidence="2">Ctiha2</strain>
    </source>
</reference>
<evidence type="ECO:0000313" key="2">
    <source>
        <dbReference type="EMBL" id="DAE30525.1"/>
    </source>
</evidence>
<name>A0A8S5RHH3_9VIRU</name>
<protein>
    <submittedName>
        <fullName evidence="2">Uncharacterized protein</fullName>
    </submittedName>
</protein>
<proteinExistence type="predicted"/>
<dbReference type="EMBL" id="BK059104">
    <property type="protein sequence ID" value="DAE30525.1"/>
    <property type="molecule type" value="Genomic_DNA"/>
</dbReference>
<feature type="compositionally biased region" description="Basic and acidic residues" evidence="1">
    <location>
        <begin position="13"/>
        <end position="25"/>
    </location>
</feature>